<protein>
    <submittedName>
        <fullName evidence="1">Uncharacterized protein</fullName>
    </submittedName>
</protein>
<dbReference type="EMBL" id="BAAACP010000007">
    <property type="protein sequence ID" value="GAA0863522.1"/>
    <property type="molecule type" value="Genomic_DNA"/>
</dbReference>
<comment type="caution">
    <text evidence="1">The sequence shown here is derived from an EMBL/GenBank/DDBJ whole genome shotgun (WGS) entry which is preliminary data.</text>
</comment>
<accession>A0ABP3XFY2</accession>
<dbReference type="Proteomes" id="UP001400965">
    <property type="component" value="Unassembled WGS sequence"/>
</dbReference>
<sequence>MKYGIRKPSLKKIVIGRTTNSTNRTIKKSVIPGYSCRGIGWIKNPKHAAYNYTYNKSTFSIWDLISTIFK</sequence>
<reference evidence="2" key="1">
    <citation type="journal article" date="2019" name="Int. J. Syst. Evol. Microbiol.">
        <title>The Global Catalogue of Microorganisms (GCM) 10K type strain sequencing project: providing services to taxonomists for standard genome sequencing and annotation.</title>
        <authorList>
            <consortium name="The Broad Institute Genomics Platform"/>
            <consortium name="The Broad Institute Genome Sequencing Center for Infectious Disease"/>
            <person name="Wu L."/>
            <person name="Ma J."/>
        </authorList>
    </citation>
    <scope>NUCLEOTIDE SEQUENCE [LARGE SCALE GENOMIC DNA]</scope>
    <source>
        <strain evidence="2">JCM 6486</strain>
    </source>
</reference>
<dbReference type="RefSeq" id="WP_346044153.1">
    <property type="nucleotide sequence ID" value="NZ_BAAACP010000007.1"/>
</dbReference>
<proteinExistence type="predicted"/>
<keyword evidence="2" id="KW-1185">Reference proteome</keyword>
<organism evidence="1 2">
    <name type="scientific">Paraclostridium tenue</name>
    <dbReference type="NCBI Taxonomy" id="1737"/>
    <lineage>
        <taxon>Bacteria</taxon>
        <taxon>Bacillati</taxon>
        <taxon>Bacillota</taxon>
        <taxon>Clostridia</taxon>
        <taxon>Peptostreptococcales</taxon>
        <taxon>Peptostreptococcaceae</taxon>
        <taxon>Paraclostridium</taxon>
    </lineage>
</organism>
<evidence type="ECO:0000313" key="2">
    <source>
        <dbReference type="Proteomes" id="UP001400965"/>
    </source>
</evidence>
<evidence type="ECO:0000313" key="1">
    <source>
        <dbReference type="EMBL" id="GAA0863522.1"/>
    </source>
</evidence>
<name>A0ABP3XFY2_9FIRM</name>
<gene>
    <name evidence="1" type="ORF">GCM10008917_13300</name>
</gene>